<evidence type="ECO:0000256" key="2">
    <source>
        <dbReference type="ARBA" id="ARBA00023150"/>
    </source>
</evidence>
<feature type="active site" description="Cysteine persulfide intermediate" evidence="3">
    <location>
        <position position="110"/>
    </location>
</feature>
<comment type="similarity">
    <text evidence="3">Belongs to the FdhD family.</text>
</comment>
<proteinExistence type="inferred from homology"/>
<keyword evidence="5" id="KW-1185">Reference proteome</keyword>
<comment type="caution">
    <text evidence="3">Lacks conserved residue(s) required for the propagation of feature annotation.</text>
</comment>
<sequence>MQDRCTRDKPELVWRGRSPIPSSRKVAEERPIALTYNGSTYAVMMASPVDLVDFGVGFSLSEGIVEHGGDIISIEVVELELGCEVRIWLDDSHGDLLANRRRAMVGPVGCGLCGIESLEQACPRPTRVVSEGGFRPFDLLEAMRSLRPLQHHNQATGAMHAAAFWDGHDIRLVREDVGRHNALDKVAGAAARAGLETSRGAVLITSRVSVELVQKTARMGVPLLIAVSAPTSLAIETAERAGVTLVGVARDDGYEIFSHAGRLSFGEEELDSAALAASELLSARP</sequence>
<keyword evidence="2 3" id="KW-0501">Molybdenum cofactor biosynthesis</keyword>
<reference evidence="4 5" key="1">
    <citation type="submission" date="2017-03" db="EMBL/GenBank/DDBJ databases">
        <title>Whole genome sequences of fourteen strains of Bradyrhizobium canariense and one strain of Bradyrhizobium japonicum isolated from Lupinus (Papilionoideae: Genisteae) species in Algeria.</title>
        <authorList>
            <person name="Crovadore J."/>
            <person name="Chekireb D."/>
            <person name="Brachmann A."/>
            <person name="Chablais R."/>
            <person name="Cochard B."/>
            <person name="Lefort F."/>
        </authorList>
    </citation>
    <scope>NUCLEOTIDE SEQUENCE [LARGE SCALE GENOMIC DNA]</scope>
    <source>
        <strain evidence="4 5">UBMAN05</strain>
    </source>
</reference>
<organism evidence="4 5">
    <name type="scientific">Bradyrhizobium canariense</name>
    <dbReference type="NCBI Taxonomy" id="255045"/>
    <lineage>
        <taxon>Bacteria</taxon>
        <taxon>Pseudomonadati</taxon>
        <taxon>Pseudomonadota</taxon>
        <taxon>Alphaproteobacteria</taxon>
        <taxon>Hyphomicrobiales</taxon>
        <taxon>Nitrobacteraceae</taxon>
        <taxon>Bradyrhizobium</taxon>
    </lineage>
</organism>
<dbReference type="InterPro" id="IPR003786">
    <property type="entry name" value="FdhD"/>
</dbReference>
<evidence type="ECO:0000313" key="4">
    <source>
        <dbReference type="EMBL" id="OSJ30529.1"/>
    </source>
</evidence>
<dbReference type="Pfam" id="PF02634">
    <property type="entry name" value="FdhD-NarQ"/>
    <property type="match status" value="1"/>
</dbReference>
<dbReference type="InterPro" id="IPR016193">
    <property type="entry name" value="Cytidine_deaminase-like"/>
</dbReference>
<comment type="subcellular location">
    <subcellularLocation>
        <location evidence="3">Cytoplasm</location>
    </subcellularLocation>
</comment>
<dbReference type="Proteomes" id="UP000193884">
    <property type="component" value="Unassembled WGS sequence"/>
</dbReference>
<comment type="function">
    <text evidence="3">Required for formate dehydrogenase (FDH) activity. Acts as a sulfur carrier protein that transfers sulfur from IscS to the molybdenum cofactor prior to its insertion into FDH.</text>
</comment>
<dbReference type="PIRSF" id="PIRSF015626">
    <property type="entry name" value="FdhD"/>
    <property type="match status" value="1"/>
</dbReference>
<keyword evidence="1 3" id="KW-0963">Cytoplasm</keyword>
<comment type="caution">
    <text evidence="4">The sequence shown here is derived from an EMBL/GenBank/DDBJ whole genome shotgun (WGS) entry which is preliminary data.</text>
</comment>
<gene>
    <name evidence="3" type="primary">fdhD</name>
    <name evidence="4" type="ORF">BST63_12145</name>
</gene>
<accession>A0ABX3X5E6</accession>
<dbReference type="PANTHER" id="PTHR30592">
    <property type="entry name" value="FORMATE DEHYDROGENASE"/>
    <property type="match status" value="1"/>
</dbReference>
<dbReference type="Gene3D" id="3.40.140.10">
    <property type="entry name" value="Cytidine Deaminase, domain 2"/>
    <property type="match status" value="1"/>
</dbReference>
<evidence type="ECO:0000256" key="3">
    <source>
        <dbReference type="HAMAP-Rule" id="MF_00187"/>
    </source>
</evidence>
<dbReference type="EMBL" id="NAFK01000153">
    <property type="protein sequence ID" value="OSJ30529.1"/>
    <property type="molecule type" value="Genomic_DNA"/>
</dbReference>
<name>A0ABX3X5E6_9BRAD</name>
<dbReference type="PANTHER" id="PTHR30592:SF1">
    <property type="entry name" value="SULFUR CARRIER PROTEIN FDHD"/>
    <property type="match status" value="1"/>
</dbReference>
<evidence type="ECO:0000313" key="5">
    <source>
        <dbReference type="Proteomes" id="UP000193884"/>
    </source>
</evidence>
<dbReference type="SUPFAM" id="SSF53927">
    <property type="entry name" value="Cytidine deaminase-like"/>
    <property type="match status" value="1"/>
</dbReference>
<protein>
    <recommendedName>
        <fullName evidence="3">Sulfur carrier protein FdhD</fullName>
    </recommendedName>
</protein>
<dbReference type="Gene3D" id="3.10.20.10">
    <property type="match status" value="1"/>
</dbReference>
<dbReference type="RefSeq" id="WP_085384174.1">
    <property type="nucleotide sequence ID" value="NZ_NAFJ01000130.1"/>
</dbReference>
<dbReference type="NCBIfam" id="TIGR00129">
    <property type="entry name" value="fdhD_narQ"/>
    <property type="match status" value="1"/>
</dbReference>
<dbReference type="HAMAP" id="MF_00187">
    <property type="entry name" value="FdhD"/>
    <property type="match status" value="1"/>
</dbReference>
<evidence type="ECO:0000256" key="1">
    <source>
        <dbReference type="ARBA" id="ARBA00022490"/>
    </source>
</evidence>